<dbReference type="Pfam" id="PF14938">
    <property type="entry name" value="SNAP"/>
    <property type="match status" value="1"/>
</dbReference>
<dbReference type="Gene3D" id="1.25.40.10">
    <property type="entry name" value="Tetratricopeptide repeat domain"/>
    <property type="match status" value="3"/>
</dbReference>
<dbReference type="SUPFAM" id="SSF48452">
    <property type="entry name" value="TPR-like"/>
    <property type="match status" value="3"/>
</dbReference>
<name>F6LWB7_9BACT</name>
<feature type="repeat" description="TPR" evidence="1">
    <location>
        <begin position="586"/>
        <end position="619"/>
    </location>
</feature>
<dbReference type="SUPFAM" id="SSF52540">
    <property type="entry name" value="P-loop containing nucleoside triphosphate hydrolases"/>
    <property type="match status" value="1"/>
</dbReference>
<dbReference type="SMART" id="SM00028">
    <property type="entry name" value="TPR"/>
    <property type="match status" value="7"/>
</dbReference>
<dbReference type="Gene3D" id="3.40.50.300">
    <property type="entry name" value="P-loop containing nucleotide triphosphate hydrolases"/>
    <property type="match status" value="1"/>
</dbReference>
<dbReference type="GO" id="GO:0003677">
    <property type="term" value="F:DNA binding"/>
    <property type="evidence" value="ECO:0007669"/>
    <property type="project" value="InterPro"/>
</dbReference>
<dbReference type="Gene3D" id="1.10.260.40">
    <property type="entry name" value="lambda repressor-like DNA-binding domains"/>
    <property type="match status" value="1"/>
</dbReference>
<protein>
    <submittedName>
        <fullName evidence="2">Transcription activator domain containing protein</fullName>
    </submittedName>
</protein>
<dbReference type="PANTHER" id="PTHR47691:SF3">
    <property type="entry name" value="HTH-TYPE TRANSCRIPTIONAL REGULATOR RV0890C-RELATED"/>
    <property type="match status" value="1"/>
</dbReference>
<sequence>MVNNQNAWRSTRQRFGQTLAELRLDAGLSQGELASAMTSQTKERISNGTFSDLERGVGAKPPRRDVVLFYLEHCLPRWRADAAPKEERRADVLRKLEALEALHETLKASGVTLHESAPRPNDLPRDAHAFTGRKNELTVLVDAVKNGGVVAVHAVDGMPGVGKTAFAVRAAHLLADRFPDGQIFLDLYGHTAGQAPLEPHDALASLLMAVGVESQRLPADTAKREALWRRKLGRKRVIVILDNAADHAQVAPLLPGGGGCLVLVTSRRRLVELDAVTIDLAPLAATEAERMFQRLAGREVTEPLADLVELAGRLPLALAILAARFRNRAALTVAVLLTELRAAHGRLSGLQVGERAVAAAFDLSYRDLPPQRRHFFRLLGLHPGGGVERYAAAALCDVELDEAAGHLDGLYHEHLVDEIAFGRFRMHDLIAEYAAGLVEDSDDPDKARRSLLDFYADAATNACNAMQRDEVEGGTLPPFEGPEDARVWFDDERVNVLASFDSADDAETVVRLALALAPYLRRTGPWDLSTRIMRRAAELDVEGDNGDVHLELGKAEFTADNYPEAATALQKALDVFVETGRRTFCAHALMALGQLWIQTGHHSDARDALTQALGLYEQDGDQADIANVLTELALLSYYGDEYEQAVDIGERALTIFRELGDEYGQAMALKGLSNSWLFMDKYDDAYRTAVEGLELYKRQREAHGATQLQSRLGSVELSRGRYAEAYEHFAIAIEGFEELGDRGGKAQALVEQGIVLSRLGRFAEAEQVLQEALDLYETFGEEHGRAASRRELAELLIRAGRLAEARVPLDEADVIYGKLDDRYGKTLTSTTYGTWYLKSGDARKARQHYEQALLLAVEIGGPLAEADALAGLGRAAKAQGDHEDADLQLRKALAIYQRIGAGEAAELTEELA</sequence>
<dbReference type="InterPro" id="IPR027417">
    <property type="entry name" value="P-loop_NTPase"/>
</dbReference>
<dbReference type="InterPro" id="IPR010982">
    <property type="entry name" value="Lambda_DNA-bd_dom_sf"/>
</dbReference>
<dbReference type="Pfam" id="PF13424">
    <property type="entry name" value="TPR_12"/>
    <property type="match status" value="2"/>
</dbReference>
<dbReference type="PROSITE" id="PS50005">
    <property type="entry name" value="TPR"/>
    <property type="match status" value="2"/>
</dbReference>
<proteinExistence type="predicted"/>
<dbReference type="EMBL" id="JF439215">
    <property type="protein sequence ID" value="AEF32107.1"/>
    <property type="molecule type" value="Genomic_DNA"/>
</dbReference>
<evidence type="ECO:0000313" key="2">
    <source>
        <dbReference type="EMBL" id="AEF32107.1"/>
    </source>
</evidence>
<dbReference type="AlphaFoldDB" id="F6LWB7"/>
<dbReference type="InterPro" id="IPR019734">
    <property type="entry name" value="TPR_rpt"/>
</dbReference>
<reference evidence="2" key="1">
    <citation type="journal article" date="2011" name="J. Am. Chem. Soc.">
        <title>Cloning and characterization of an environmental DNA-derived gene cluster that encodes the biosynthesis of the antitumor substance BE-54017.</title>
        <authorList>
            <person name="Chang F.Y."/>
            <person name="Brady S.F."/>
        </authorList>
    </citation>
    <scope>NUCLEOTIDE SEQUENCE</scope>
</reference>
<accession>F6LWB7</accession>
<dbReference type="PRINTS" id="PR00364">
    <property type="entry name" value="DISEASERSIST"/>
</dbReference>
<organism evidence="2">
    <name type="scientific">uncultured bacterium AB1650</name>
    <dbReference type="NCBI Taxonomy" id="1047164"/>
    <lineage>
        <taxon>Bacteria</taxon>
        <taxon>environmental samples</taxon>
    </lineage>
</organism>
<dbReference type="PANTHER" id="PTHR47691">
    <property type="entry name" value="REGULATOR-RELATED"/>
    <property type="match status" value="1"/>
</dbReference>
<keyword evidence="1" id="KW-0802">TPR repeat</keyword>
<feature type="repeat" description="TPR" evidence="1">
    <location>
        <begin position="746"/>
        <end position="779"/>
    </location>
</feature>
<reference evidence="2" key="2">
    <citation type="submission" date="2011-02" db="EMBL/GenBank/DDBJ databases">
        <authorList>
            <person name="Chang F.-Y."/>
            <person name="Brady S.F."/>
        </authorList>
    </citation>
    <scope>NUCLEOTIDE SEQUENCE</scope>
</reference>
<evidence type="ECO:0000256" key="1">
    <source>
        <dbReference type="PROSITE-ProRule" id="PRU00339"/>
    </source>
</evidence>
<dbReference type="InterPro" id="IPR011990">
    <property type="entry name" value="TPR-like_helical_dom_sf"/>
</dbReference>